<evidence type="ECO:0000313" key="1">
    <source>
        <dbReference type="EMBL" id="MDN4571916.1"/>
    </source>
</evidence>
<dbReference type="EMBL" id="QAIC01000022">
    <property type="protein sequence ID" value="MDN4571916.1"/>
    <property type="molecule type" value="Genomic_DNA"/>
</dbReference>
<keyword evidence="3" id="KW-1185">Reference proteome</keyword>
<accession>A0AAW7MGX2</accession>
<protein>
    <submittedName>
        <fullName evidence="1">Uncharacterized protein</fullName>
    </submittedName>
</protein>
<dbReference type="RefSeq" id="WP_301233259.1">
    <property type="nucleotide sequence ID" value="NZ_QAIC01000022.1"/>
</dbReference>
<name>A0AAW7MGX2_9BURK</name>
<evidence type="ECO:0000313" key="4">
    <source>
        <dbReference type="Proteomes" id="UP001172791"/>
    </source>
</evidence>
<sequence>MADSSVQANAEHEVRDALARYKVALMYAHYRNWWHKLLMWLDDDEAKQADSALSKVEAEARSVVRRSEDHRQYLYLVSSLQLDYVRERDKFLSLLD</sequence>
<organism evidence="1 4">
    <name type="scientific">Pandoraea cepalis</name>
    <dbReference type="NCBI Taxonomy" id="2508294"/>
    <lineage>
        <taxon>Bacteria</taxon>
        <taxon>Pseudomonadati</taxon>
        <taxon>Pseudomonadota</taxon>
        <taxon>Betaproteobacteria</taxon>
        <taxon>Burkholderiales</taxon>
        <taxon>Burkholderiaceae</taxon>
        <taxon>Pandoraea</taxon>
    </lineage>
</organism>
<dbReference type="EMBL" id="QAID01000046">
    <property type="protein sequence ID" value="MDN4581370.1"/>
    <property type="molecule type" value="Genomic_DNA"/>
</dbReference>
<reference evidence="1" key="1">
    <citation type="submission" date="2018-04" db="EMBL/GenBank/DDBJ databases">
        <authorList>
            <person name="Jy Z."/>
        </authorList>
    </citation>
    <scope>NUCLEOTIDE SEQUENCE</scope>
    <source>
        <strain evidence="2">AS13</strain>
        <strain evidence="1">LA18</strain>
    </source>
</reference>
<dbReference type="Proteomes" id="UP001172791">
    <property type="component" value="Unassembled WGS sequence"/>
</dbReference>
<dbReference type="AlphaFoldDB" id="A0AAW7MGX2"/>
<evidence type="ECO:0000313" key="3">
    <source>
        <dbReference type="Proteomes" id="UP001172788"/>
    </source>
</evidence>
<proteinExistence type="predicted"/>
<evidence type="ECO:0000313" key="2">
    <source>
        <dbReference type="EMBL" id="MDN4581370.1"/>
    </source>
</evidence>
<dbReference type="Proteomes" id="UP001172788">
    <property type="component" value="Unassembled WGS sequence"/>
</dbReference>
<comment type="caution">
    <text evidence="1">The sequence shown here is derived from an EMBL/GenBank/DDBJ whole genome shotgun (WGS) entry which is preliminary data.</text>
</comment>
<gene>
    <name evidence="1" type="ORF">DBA34_01350</name>
    <name evidence="2" type="ORF">DBB29_24975</name>
</gene>